<feature type="compositionally biased region" description="Polar residues" evidence="1">
    <location>
        <begin position="526"/>
        <end position="540"/>
    </location>
</feature>
<feature type="region of interest" description="Disordered" evidence="1">
    <location>
        <begin position="205"/>
        <end position="236"/>
    </location>
</feature>
<evidence type="ECO:0000256" key="1">
    <source>
        <dbReference type="SAM" id="MobiDB-lite"/>
    </source>
</evidence>
<feature type="compositionally biased region" description="Basic and acidic residues" evidence="1">
    <location>
        <begin position="512"/>
        <end position="521"/>
    </location>
</feature>
<dbReference type="InterPro" id="IPR003903">
    <property type="entry name" value="UIM_dom"/>
</dbReference>
<feature type="compositionally biased region" description="Low complexity" evidence="1">
    <location>
        <begin position="553"/>
        <end position="576"/>
    </location>
</feature>
<dbReference type="EMBL" id="JALJOQ010000002">
    <property type="protein sequence ID" value="KAK9813949.1"/>
    <property type="molecule type" value="Genomic_DNA"/>
</dbReference>
<dbReference type="PROSITE" id="PS50330">
    <property type="entry name" value="UIM"/>
    <property type="match status" value="1"/>
</dbReference>
<feature type="compositionally biased region" description="Low complexity" evidence="1">
    <location>
        <begin position="9"/>
        <end position="22"/>
    </location>
</feature>
<reference evidence="2 3" key="1">
    <citation type="journal article" date="2024" name="Nat. Commun.">
        <title>Phylogenomics reveals the evolutionary origins of lichenization in chlorophyte algae.</title>
        <authorList>
            <person name="Puginier C."/>
            <person name="Libourel C."/>
            <person name="Otte J."/>
            <person name="Skaloud P."/>
            <person name="Haon M."/>
            <person name="Grisel S."/>
            <person name="Petersen M."/>
            <person name="Berrin J.G."/>
            <person name="Delaux P.M."/>
            <person name="Dal Grande F."/>
            <person name="Keller J."/>
        </authorList>
    </citation>
    <scope>NUCLEOTIDE SEQUENCE [LARGE SCALE GENOMIC DNA]</scope>
    <source>
        <strain evidence="2 3">SAG 2036</strain>
    </source>
</reference>
<evidence type="ECO:0000313" key="2">
    <source>
        <dbReference type="EMBL" id="KAK9813949.1"/>
    </source>
</evidence>
<organism evidence="2 3">
    <name type="scientific">Symbiochloris irregularis</name>
    <dbReference type="NCBI Taxonomy" id="706552"/>
    <lineage>
        <taxon>Eukaryota</taxon>
        <taxon>Viridiplantae</taxon>
        <taxon>Chlorophyta</taxon>
        <taxon>core chlorophytes</taxon>
        <taxon>Trebouxiophyceae</taxon>
        <taxon>Trebouxiales</taxon>
        <taxon>Trebouxiaceae</taxon>
        <taxon>Symbiochloris</taxon>
    </lineage>
</organism>
<feature type="compositionally biased region" description="Low complexity" evidence="1">
    <location>
        <begin position="38"/>
        <end position="51"/>
    </location>
</feature>
<gene>
    <name evidence="2" type="ORF">WJX73_006170</name>
</gene>
<feature type="compositionally biased region" description="Low complexity" evidence="1">
    <location>
        <begin position="686"/>
        <end position="698"/>
    </location>
</feature>
<accession>A0AAW1Q0J6</accession>
<feature type="compositionally biased region" description="Pro residues" evidence="1">
    <location>
        <begin position="486"/>
        <end position="511"/>
    </location>
</feature>
<feature type="compositionally biased region" description="Pro residues" evidence="1">
    <location>
        <begin position="632"/>
        <end position="644"/>
    </location>
</feature>
<feature type="region of interest" description="Disordered" evidence="1">
    <location>
        <begin position="156"/>
        <end position="190"/>
    </location>
</feature>
<proteinExistence type="predicted"/>
<feature type="compositionally biased region" description="Basic and acidic residues" evidence="1">
    <location>
        <begin position="358"/>
        <end position="368"/>
    </location>
</feature>
<comment type="caution">
    <text evidence="2">The sequence shown here is derived from an EMBL/GenBank/DDBJ whole genome shotgun (WGS) entry which is preliminary data.</text>
</comment>
<feature type="region of interest" description="Disordered" evidence="1">
    <location>
        <begin position="1"/>
        <end position="51"/>
    </location>
</feature>
<keyword evidence="3" id="KW-1185">Reference proteome</keyword>
<evidence type="ECO:0000313" key="3">
    <source>
        <dbReference type="Proteomes" id="UP001465755"/>
    </source>
</evidence>
<name>A0AAW1Q0J6_9CHLO</name>
<feature type="region of interest" description="Disordered" evidence="1">
    <location>
        <begin position="469"/>
        <end position="711"/>
    </location>
</feature>
<feature type="region of interest" description="Disordered" evidence="1">
    <location>
        <begin position="353"/>
        <end position="372"/>
    </location>
</feature>
<feature type="compositionally biased region" description="Low complexity" evidence="1">
    <location>
        <begin position="657"/>
        <end position="667"/>
    </location>
</feature>
<dbReference type="Proteomes" id="UP001465755">
    <property type="component" value="Unassembled WGS sequence"/>
</dbReference>
<dbReference type="AlphaFoldDB" id="A0AAW1Q0J6"/>
<protein>
    <submittedName>
        <fullName evidence="2">Uncharacterized protein</fullName>
    </submittedName>
</protein>
<feature type="region of interest" description="Disordered" evidence="1">
    <location>
        <begin position="748"/>
        <end position="777"/>
    </location>
</feature>
<sequence>MFRWRRSSSGKSAKGSNSAPKSFAGQGHGQRPPSASIPRTPQASPAPAPAQEALHPITEAHLCQLAVFENYAEHGLFVKFGTEEAVRLEARALDLAVQQSTQDAELAKRGLAVRFGIAASAPNASVPTLPFTHAEASGLIQALRQDPEGDVQELPAPEARRRPGFPSQGLSRPPAIEEAQAQQQGSRPTKSFSAFKRHFLPLHARLPGSSGLEGADDIQARDTTRDPGPSAFGNNPDFIAEDLAEQRMELANGFVIPMASSANMVNEMQMRTANARAHEHHQIARAMEASRNPNGGPLPYEEDEEALLALAMEESRIQAEFDDVLREAIELRRDLEGEMGRCRNLQVRMAQKHRDHLKRGDRAARHDGAGVPPHLAREAAESEQRLQEVDVRVNAVAYAIQELSDLEHFIRTTKPSFPHAQALTEEIIKELLRQLSFLGLHFGYPHEPAHTSEARADPRLVDAFRMSASNHQTSPTHRSEAAPQLPNDPPSPQQHMPLPPTSPHTPEPLPPTREEAAKSPEEVTADSGTSTEPPQDSGASAESLPADRAVAVSSPSSGDPEPAASAPADASIADAADGQKRGSVWPLPVALASRIPRPRQQQQGEALQEEDSVSELPRSSSYRSTEEGQEGPTPPPAWPPPPPQTVLRSHSSREGRLGLASRSSSSAMTPRSEAASVQGDPKRTLGRASSRLSRLASAQGADAGGEVSLSRNAPWSGAITAVKRTSQVVHLYNELRKVMPERMERQYTFQSPTANDRDASDGSTLAEDSTDEESELHRVKQMGVVADLATELETMHATDMGQIGEFLDSAHDRLASVTAHPAAALEAAPTFPLARWKAMRAASCVYRQLNELTEQEQQWAILQPGHHHEEGVRIEQALDEARGRVLALADQAAAQEARWVQAGAPWDRETTKRARFASLHLAHVFMAGVLEEVTVLERASTLQHEACLHQLADAVRVVFKAHQLAGGLHPQGLELFDQIKRLTRYYIRVMDPTWLRAATQLVGGVGTSGDQTMR</sequence>